<evidence type="ECO:0000256" key="1">
    <source>
        <dbReference type="SAM" id="MobiDB-lite"/>
    </source>
</evidence>
<organism evidence="2 3">
    <name type="scientific">Serendipita vermifera MAFF 305830</name>
    <dbReference type="NCBI Taxonomy" id="933852"/>
    <lineage>
        <taxon>Eukaryota</taxon>
        <taxon>Fungi</taxon>
        <taxon>Dikarya</taxon>
        <taxon>Basidiomycota</taxon>
        <taxon>Agaricomycotina</taxon>
        <taxon>Agaricomycetes</taxon>
        <taxon>Sebacinales</taxon>
        <taxon>Serendipitaceae</taxon>
        <taxon>Serendipita</taxon>
    </lineage>
</organism>
<dbReference type="AlphaFoldDB" id="A0A0C3AW15"/>
<dbReference type="HOGENOM" id="CLU_2428422_0_0_1"/>
<gene>
    <name evidence="2" type="ORF">M408DRAFT_131744</name>
</gene>
<accession>A0A0C3AW15</accession>
<evidence type="ECO:0000313" key="2">
    <source>
        <dbReference type="EMBL" id="KIM28720.1"/>
    </source>
</evidence>
<sequence length="91" mass="10427">MEPEGTASIGNKDPSNCHTTEHTKCKVSAARQGPRKEKVKRDYQRLQSSVPIPRKEDGRRKCSTSSTLNDNLSQLDRPRVMRVIVNYLHHR</sequence>
<dbReference type="EMBL" id="KN824291">
    <property type="protein sequence ID" value="KIM28720.1"/>
    <property type="molecule type" value="Genomic_DNA"/>
</dbReference>
<dbReference type="Proteomes" id="UP000054097">
    <property type="component" value="Unassembled WGS sequence"/>
</dbReference>
<feature type="compositionally biased region" description="Basic and acidic residues" evidence="1">
    <location>
        <begin position="34"/>
        <end position="44"/>
    </location>
</feature>
<reference evidence="2 3" key="1">
    <citation type="submission" date="2014-04" db="EMBL/GenBank/DDBJ databases">
        <authorList>
            <consortium name="DOE Joint Genome Institute"/>
            <person name="Kuo A."/>
            <person name="Zuccaro A."/>
            <person name="Kohler A."/>
            <person name="Nagy L.G."/>
            <person name="Floudas D."/>
            <person name="Copeland A."/>
            <person name="Barry K.W."/>
            <person name="Cichocki N."/>
            <person name="Veneault-Fourrey C."/>
            <person name="LaButti K."/>
            <person name="Lindquist E.A."/>
            <person name="Lipzen A."/>
            <person name="Lundell T."/>
            <person name="Morin E."/>
            <person name="Murat C."/>
            <person name="Sun H."/>
            <person name="Tunlid A."/>
            <person name="Henrissat B."/>
            <person name="Grigoriev I.V."/>
            <person name="Hibbett D.S."/>
            <person name="Martin F."/>
            <person name="Nordberg H.P."/>
            <person name="Cantor M.N."/>
            <person name="Hua S.X."/>
        </authorList>
    </citation>
    <scope>NUCLEOTIDE SEQUENCE [LARGE SCALE GENOMIC DNA]</scope>
    <source>
        <strain evidence="2 3">MAFF 305830</strain>
    </source>
</reference>
<feature type="region of interest" description="Disordered" evidence="1">
    <location>
        <begin position="1"/>
        <end position="71"/>
    </location>
</feature>
<name>A0A0C3AW15_SERVB</name>
<keyword evidence="3" id="KW-1185">Reference proteome</keyword>
<protein>
    <submittedName>
        <fullName evidence="2">Uncharacterized protein</fullName>
    </submittedName>
</protein>
<reference evidence="3" key="2">
    <citation type="submission" date="2015-01" db="EMBL/GenBank/DDBJ databases">
        <title>Evolutionary Origins and Diversification of the Mycorrhizal Mutualists.</title>
        <authorList>
            <consortium name="DOE Joint Genome Institute"/>
            <consortium name="Mycorrhizal Genomics Consortium"/>
            <person name="Kohler A."/>
            <person name="Kuo A."/>
            <person name="Nagy L.G."/>
            <person name="Floudas D."/>
            <person name="Copeland A."/>
            <person name="Barry K.W."/>
            <person name="Cichocki N."/>
            <person name="Veneault-Fourrey C."/>
            <person name="LaButti K."/>
            <person name="Lindquist E.A."/>
            <person name="Lipzen A."/>
            <person name="Lundell T."/>
            <person name="Morin E."/>
            <person name="Murat C."/>
            <person name="Riley R."/>
            <person name="Ohm R."/>
            <person name="Sun H."/>
            <person name="Tunlid A."/>
            <person name="Henrissat B."/>
            <person name="Grigoriev I.V."/>
            <person name="Hibbett D.S."/>
            <person name="Martin F."/>
        </authorList>
    </citation>
    <scope>NUCLEOTIDE SEQUENCE [LARGE SCALE GENOMIC DNA]</scope>
    <source>
        <strain evidence="3">MAFF 305830</strain>
    </source>
</reference>
<evidence type="ECO:0000313" key="3">
    <source>
        <dbReference type="Proteomes" id="UP000054097"/>
    </source>
</evidence>
<proteinExistence type="predicted"/>